<dbReference type="Proteomes" id="UP000565089">
    <property type="component" value="Unassembled WGS sequence"/>
</dbReference>
<dbReference type="AlphaFoldDB" id="A0A7W7DJ74"/>
<dbReference type="EMBL" id="JACHMS010000001">
    <property type="protein sequence ID" value="MBB4711819.1"/>
    <property type="molecule type" value="Genomic_DNA"/>
</dbReference>
<feature type="compositionally biased region" description="Basic and acidic residues" evidence="1">
    <location>
        <begin position="337"/>
        <end position="348"/>
    </location>
</feature>
<name>A0A7W7DJ74_9ACTN</name>
<evidence type="ECO:0000256" key="1">
    <source>
        <dbReference type="SAM" id="MobiDB-lite"/>
    </source>
</evidence>
<dbReference type="GeneID" id="95793708"/>
<comment type="caution">
    <text evidence="2">The sequence shown here is derived from an EMBL/GenBank/DDBJ whole genome shotgun (WGS) entry which is preliminary data.</text>
</comment>
<sequence length="461" mass="50196">MTTEHPERTAPPPHRPLSDWIARVRPAAPGRLPVIGPVNDGDERTDARTMPRFRTEPWTRTSLIVERAGERCRALALRASDGGAVVELDDCGAPIAVSETGAELIDRLENHWAEPPADPRTVDRLRAEGLALRYFLLHRLARETDAPAALFHSLPWERVDAAARSATALLHAQTDGPPASPVPPPDGELRHWFTPAASSLAGPLQVLEAGLRTERAGPWFGREAANLLSGLLSAEPRRLPDATRNALAGLAGVLGEADRALHHAARLAAARLTGMHPVTPMRRLLDSDFVLRASSGEPRSGRDEPSGRGEFLEQWPVAAVLTVTGNRLLEIEMEIEDHPDPPTRRRTDGPLCQPVTLRPVMEDTGTPSAGRGIRYWMLLHTGAGALGGFIAVPAPDHTFEVDLDAPPLPLRFLDRVPPGELEASLHANEHITLSEWHRMIDDLAPWHPAHTALAAYVSRHG</sequence>
<organism evidence="2 3">
    <name type="scientific">Streptomyces luteogriseus</name>
    <dbReference type="NCBI Taxonomy" id="68233"/>
    <lineage>
        <taxon>Bacteria</taxon>
        <taxon>Bacillati</taxon>
        <taxon>Actinomycetota</taxon>
        <taxon>Actinomycetes</taxon>
        <taxon>Kitasatosporales</taxon>
        <taxon>Streptomycetaceae</taxon>
        <taxon>Streptomyces</taxon>
    </lineage>
</organism>
<protein>
    <submittedName>
        <fullName evidence="2">Uncharacterized protein</fullName>
    </submittedName>
</protein>
<reference evidence="2 3" key="1">
    <citation type="submission" date="2020-08" db="EMBL/GenBank/DDBJ databases">
        <title>Sequencing the genomes of 1000 actinobacteria strains.</title>
        <authorList>
            <person name="Klenk H.-P."/>
        </authorList>
    </citation>
    <scope>NUCLEOTIDE SEQUENCE [LARGE SCALE GENOMIC DNA]</scope>
    <source>
        <strain evidence="2 3">DSM 40483</strain>
    </source>
</reference>
<dbReference type="RefSeq" id="WP_184908093.1">
    <property type="nucleotide sequence ID" value="NZ_JACHMS010000001.1"/>
</dbReference>
<accession>A0A7W7DJ74</accession>
<evidence type="ECO:0000313" key="2">
    <source>
        <dbReference type="EMBL" id="MBB4711819.1"/>
    </source>
</evidence>
<feature type="region of interest" description="Disordered" evidence="1">
    <location>
        <begin position="337"/>
        <end position="364"/>
    </location>
</feature>
<evidence type="ECO:0000313" key="3">
    <source>
        <dbReference type="Proteomes" id="UP000565089"/>
    </source>
</evidence>
<gene>
    <name evidence="2" type="ORF">BJ965_001701</name>
</gene>
<proteinExistence type="predicted"/>
<keyword evidence="3" id="KW-1185">Reference proteome</keyword>